<dbReference type="InterPro" id="IPR020552">
    <property type="entry name" value="Inositol_monoPase_Li-sen"/>
</dbReference>
<dbReference type="Ensembl" id="ENSHHUT00000036352.1">
    <property type="protein sequence ID" value="ENSHHUP00000034951.1"/>
    <property type="gene ID" value="ENSHHUG00000022004.1"/>
</dbReference>
<feature type="binding site" evidence="3">
    <location>
        <position position="168"/>
    </location>
    <ligand>
        <name>Mg(2+)</name>
        <dbReference type="ChEBI" id="CHEBI:18420"/>
        <label>1</label>
        <note>catalytic</note>
    </ligand>
</feature>
<dbReference type="PRINTS" id="PR00378">
    <property type="entry name" value="LIIMPHPHTASE"/>
</dbReference>
<evidence type="ECO:0000256" key="3">
    <source>
        <dbReference type="PIRSR" id="PIRSR600760-2"/>
    </source>
</evidence>
<dbReference type="SUPFAM" id="SSF56655">
    <property type="entry name" value="Carbohydrate phosphatase"/>
    <property type="match status" value="1"/>
</dbReference>
<dbReference type="GO" id="GO:0046872">
    <property type="term" value="F:metal ion binding"/>
    <property type="evidence" value="ECO:0007669"/>
    <property type="project" value="UniProtKB-KW"/>
</dbReference>
<evidence type="ECO:0000313" key="4">
    <source>
        <dbReference type="Ensembl" id="ENSHHUP00000034951.1"/>
    </source>
</evidence>
<dbReference type="PANTHER" id="PTHR20854">
    <property type="entry name" value="INOSITOL MONOPHOSPHATASE"/>
    <property type="match status" value="1"/>
</dbReference>
<reference evidence="4" key="3">
    <citation type="submission" date="2025-09" db="UniProtKB">
        <authorList>
            <consortium name="Ensembl"/>
        </authorList>
    </citation>
    <scope>IDENTIFICATION</scope>
</reference>
<accession>A0A4W5M8B0</accession>
<dbReference type="STRING" id="62062.ENSHHUP00000034951"/>
<sequence length="221" mass="24790">MVVAASLRQILGSFFRIKRNGMERSTGKILEEYLFQFSLHQRLGEEFTFQQDDNLQHNAKSTLELLTKKTIEFGIVYSCQEDKMYIAWKGKGAFCNREPIKVSVQEGLLYSLANERGHRHNIDLLTSSLTSCPTATLPYHSIRSPVNMCLVACGVADAYYLMSIHCWDMAGGAAIIREARGIIMNTSGGPFDLTSRMLSANNKTIADRIIKEIDIFPAKKG</sequence>
<protein>
    <submittedName>
        <fullName evidence="4">Inositol monophosphatase 1</fullName>
    </submittedName>
</protein>
<dbReference type="Proteomes" id="UP000314982">
    <property type="component" value="Unassembled WGS sequence"/>
</dbReference>
<keyword evidence="3" id="KW-0460">Magnesium</keyword>
<evidence type="ECO:0000256" key="2">
    <source>
        <dbReference type="ARBA" id="ARBA00022801"/>
    </source>
</evidence>
<dbReference type="GeneTree" id="ENSGT00940000154634"/>
<keyword evidence="5" id="KW-1185">Reference proteome</keyword>
<reference evidence="5" key="1">
    <citation type="submission" date="2018-06" db="EMBL/GenBank/DDBJ databases">
        <title>Genome assembly of Danube salmon.</title>
        <authorList>
            <person name="Macqueen D.J."/>
            <person name="Gundappa M.K."/>
        </authorList>
    </citation>
    <scope>NUCLEOTIDE SEQUENCE [LARGE SCALE GENOMIC DNA]</scope>
</reference>
<dbReference type="PANTHER" id="PTHR20854:SF44">
    <property type="entry name" value="INOSITOL-1-MONOPHOSPHATASE"/>
    <property type="match status" value="1"/>
</dbReference>
<comment type="cofactor">
    <cofactor evidence="3">
        <name>Mg(2+)</name>
        <dbReference type="ChEBI" id="CHEBI:18420"/>
    </cofactor>
</comment>
<comment type="similarity">
    <text evidence="1">Belongs to the inositol monophosphatase superfamily.</text>
</comment>
<dbReference type="GO" id="GO:0046854">
    <property type="term" value="P:phosphatidylinositol phosphate biosynthetic process"/>
    <property type="evidence" value="ECO:0007669"/>
    <property type="project" value="InterPro"/>
</dbReference>
<keyword evidence="2" id="KW-0378">Hydrolase</keyword>
<keyword evidence="3" id="KW-0479">Metal-binding</keyword>
<dbReference type="PRINTS" id="PR00377">
    <property type="entry name" value="IMPHPHTASES"/>
</dbReference>
<dbReference type="Gene3D" id="3.40.190.80">
    <property type="match status" value="1"/>
</dbReference>
<name>A0A4W5M8B0_9TELE</name>
<dbReference type="InterPro" id="IPR000760">
    <property type="entry name" value="Inositol_monophosphatase-like"/>
</dbReference>
<dbReference type="AlphaFoldDB" id="A0A4W5M8B0"/>
<evidence type="ECO:0000256" key="1">
    <source>
        <dbReference type="ARBA" id="ARBA00009759"/>
    </source>
</evidence>
<dbReference type="GO" id="GO:0007165">
    <property type="term" value="P:signal transduction"/>
    <property type="evidence" value="ECO:0007669"/>
    <property type="project" value="TreeGrafter"/>
</dbReference>
<proteinExistence type="inferred from homology"/>
<dbReference type="Gene3D" id="3.30.540.10">
    <property type="entry name" value="Fructose-1,6-Bisphosphatase, subunit A, domain 1"/>
    <property type="match status" value="1"/>
</dbReference>
<evidence type="ECO:0000313" key="5">
    <source>
        <dbReference type="Proteomes" id="UP000314982"/>
    </source>
</evidence>
<dbReference type="GO" id="GO:0006020">
    <property type="term" value="P:inositol metabolic process"/>
    <property type="evidence" value="ECO:0007669"/>
    <property type="project" value="TreeGrafter"/>
</dbReference>
<dbReference type="GO" id="GO:0008934">
    <property type="term" value="F:inositol monophosphate 1-phosphatase activity"/>
    <property type="evidence" value="ECO:0007669"/>
    <property type="project" value="TreeGrafter"/>
</dbReference>
<dbReference type="Pfam" id="PF00459">
    <property type="entry name" value="Inositol_P"/>
    <property type="match status" value="1"/>
</dbReference>
<organism evidence="4 5">
    <name type="scientific">Hucho hucho</name>
    <name type="common">huchen</name>
    <dbReference type="NCBI Taxonomy" id="62062"/>
    <lineage>
        <taxon>Eukaryota</taxon>
        <taxon>Metazoa</taxon>
        <taxon>Chordata</taxon>
        <taxon>Craniata</taxon>
        <taxon>Vertebrata</taxon>
        <taxon>Euteleostomi</taxon>
        <taxon>Actinopterygii</taxon>
        <taxon>Neopterygii</taxon>
        <taxon>Teleostei</taxon>
        <taxon>Protacanthopterygii</taxon>
        <taxon>Salmoniformes</taxon>
        <taxon>Salmonidae</taxon>
        <taxon>Salmoninae</taxon>
        <taxon>Hucho</taxon>
    </lineage>
</organism>
<reference evidence="4" key="2">
    <citation type="submission" date="2025-08" db="UniProtKB">
        <authorList>
            <consortium name="Ensembl"/>
        </authorList>
    </citation>
    <scope>IDENTIFICATION</scope>
</reference>